<reference evidence="1" key="1">
    <citation type="submission" date="2023-04" db="EMBL/GenBank/DDBJ databases">
        <title>Ambrosiozyma monospora NBRC 10751.</title>
        <authorList>
            <person name="Ichikawa N."/>
            <person name="Sato H."/>
            <person name="Tonouchi N."/>
        </authorList>
    </citation>
    <scope>NUCLEOTIDE SEQUENCE</scope>
    <source>
        <strain evidence="1">NBRC 10751</strain>
    </source>
</reference>
<name>A0ACB5U9S4_AMBMO</name>
<proteinExistence type="predicted"/>
<organism evidence="1 2">
    <name type="scientific">Ambrosiozyma monospora</name>
    <name type="common">Yeast</name>
    <name type="synonym">Endomycopsis monosporus</name>
    <dbReference type="NCBI Taxonomy" id="43982"/>
    <lineage>
        <taxon>Eukaryota</taxon>
        <taxon>Fungi</taxon>
        <taxon>Dikarya</taxon>
        <taxon>Ascomycota</taxon>
        <taxon>Saccharomycotina</taxon>
        <taxon>Pichiomycetes</taxon>
        <taxon>Pichiales</taxon>
        <taxon>Pichiaceae</taxon>
        <taxon>Ambrosiozyma</taxon>
    </lineage>
</organism>
<protein>
    <submittedName>
        <fullName evidence="1">Unnamed protein product</fullName>
    </submittedName>
</protein>
<dbReference type="Proteomes" id="UP001165064">
    <property type="component" value="Unassembled WGS sequence"/>
</dbReference>
<dbReference type="EMBL" id="BSXS01014104">
    <property type="protein sequence ID" value="GMF04940.1"/>
    <property type="molecule type" value="Genomic_DNA"/>
</dbReference>
<evidence type="ECO:0000313" key="2">
    <source>
        <dbReference type="Proteomes" id="UP001165064"/>
    </source>
</evidence>
<comment type="caution">
    <text evidence="1">The sequence shown here is derived from an EMBL/GenBank/DDBJ whole genome shotgun (WGS) entry which is preliminary data.</text>
</comment>
<sequence>MYYQRDIYRVYYDEMRPEYAQFKNEYIYAFTWEDPREDAKILNLTSKDTVLAITSAGDNILAYAALPDPPHRIHGVDLNPAQGHLMELKLAAFKSLTREEVWKLFGIGKIEDFRELLLTKLAPHVSSNALQYWYDKGPKTFDINGAGIYNTGFSKWALRIARVVFKVCGISDDVEELCQAKTFSQQKKIWDDHIKPTLFNPLISKLLVGNPLFLWKALGVPANQAAMMGNSVIQYVVDTFDPIISKYMISTDNYFYYLTLMGRYAKDNCPAYLTKDAYKKFTSQNSPLDNIRLHTDFLNDVFNRITKHSLTVAVIMDHMDWFSEDGTDADDEITALFHALAPVGF</sequence>
<evidence type="ECO:0000313" key="1">
    <source>
        <dbReference type="EMBL" id="GMF04940.1"/>
    </source>
</evidence>
<accession>A0ACB5U9S4</accession>
<keyword evidence="2" id="KW-1185">Reference proteome</keyword>
<gene>
    <name evidence="1" type="ORF">Amon02_001215000</name>
</gene>